<feature type="region of interest" description="Disordered" evidence="1">
    <location>
        <begin position="76"/>
        <end position="98"/>
    </location>
</feature>
<reference evidence="2 3" key="1">
    <citation type="submission" date="2022-06" db="EMBL/GenBank/DDBJ databases">
        <title>Haloarcula sp. a new haloarchaeum isolate from saline soil.</title>
        <authorList>
            <person name="Strakova D."/>
            <person name="Galisteo C."/>
            <person name="Sanchez-Porro C."/>
            <person name="Ventosa A."/>
        </authorList>
    </citation>
    <scope>NUCLEOTIDE SEQUENCE [LARGE SCALE GENOMIC DNA]</scope>
    <source>
        <strain evidence="2 3">S1AR25-5A</strain>
    </source>
</reference>
<dbReference type="RefSeq" id="WP_310898314.1">
    <property type="nucleotide sequence ID" value="NZ_JAMQOM010000029.1"/>
</dbReference>
<comment type="caution">
    <text evidence="2">The sequence shown here is derived from an EMBL/GenBank/DDBJ whole genome shotgun (WGS) entry which is preliminary data.</text>
</comment>
<proteinExistence type="predicted"/>
<name>A0AAE4JIJ9_9EURY</name>
<evidence type="ECO:0000313" key="3">
    <source>
        <dbReference type="Proteomes" id="UP001253439"/>
    </source>
</evidence>
<dbReference type="AlphaFoldDB" id="A0AAE4JIJ9"/>
<accession>A0AAE4JIJ9</accession>
<gene>
    <name evidence="2" type="ORF">NDI54_21145</name>
</gene>
<sequence length="98" mass="11257">MILAAASAQYVCRLNKRSAEDQYVTALLKIKNRHLKTIAPFSITMVQFKLFESEPPSANEEVARLRLRMSHQSLQELQKKKDSHVEQGQRRCTKGETV</sequence>
<dbReference type="Proteomes" id="UP001253439">
    <property type="component" value="Unassembled WGS sequence"/>
</dbReference>
<dbReference type="EMBL" id="JAMQOM010000029">
    <property type="protein sequence ID" value="MDS0223837.1"/>
    <property type="molecule type" value="Genomic_DNA"/>
</dbReference>
<evidence type="ECO:0000256" key="1">
    <source>
        <dbReference type="SAM" id="MobiDB-lite"/>
    </source>
</evidence>
<feature type="compositionally biased region" description="Basic and acidic residues" evidence="1">
    <location>
        <begin position="77"/>
        <end position="98"/>
    </location>
</feature>
<keyword evidence="3" id="KW-1185">Reference proteome</keyword>
<organism evidence="2 3">
    <name type="scientific">Haloarcula terrestris</name>
    <dbReference type="NCBI Taxonomy" id="2950533"/>
    <lineage>
        <taxon>Archaea</taxon>
        <taxon>Methanobacteriati</taxon>
        <taxon>Methanobacteriota</taxon>
        <taxon>Stenosarchaea group</taxon>
        <taxon>Halobacteria</taxon>
        <taxon>Halobacteriales</taxon>
        <taxon>Haloarculaceae</taxon>
        <taxon>Haloarcula</taxon>
    </lineage>
</organism>
<evidence type="ECO:0000313" key="2">
    <source>
        <dbReference type="EMBL" id="MDS0223837.1"/>
    </source>
</evidence>
<protein>
    <submittedName>
        <fullName evidence="2">Uncharacterized protein</fullName>
    </submittedName>
</protein>